<dbReference type="Gene3D" id="3.40.30.10">
    <property type="entry name" value="Glutaredoxin"/>
    <property type="match status" value="1"/>
</dbReference>
<evidence type="ECO:0000313" key="3">
    <source>
        <dbReference type="Proteomes" id="UP000019132"/>
    </source>
</evidence>
<dbReference type="PANTHER" id="PTHR46472">
    <property type="entry name" value="NUCLEOREDOXIN"/>
    <property type="match status" value="1"/>
</dbReference>
<dbReference type="GO" id="GO:0031397">
    <property type="term" value="P:negative regulation of protein ubiquitination"/>
    <property type="evidence" value="ECO:0007669"/>
    <property type="project" value="TreeGrafter"/>
</dbReference>
<dbReference type="InterPro" id="IPR012336">
    <property type="entry name" value="Thioredoxin-like_fold"/>
</dbReference>
<dbReference type="Proteomes" id="UP000019132">
    <property type="component" value="Unassembled WGS sequence"/>
</dbReference>
<dbReference type="InterPro" id="IPR013766">
    <property type="entry name" value="Thioredoxin_domain"/>
</dbReference>
<dbReference type="STRING" id="431595.K3WGP7"/>
<dbReference type="PANTHER" id="PTHR46472:SF1">
    <property type="entry name" value="NUCLEOREDOXIN"/>
    <property type="match status" value="1"/>
</dbReference>
<dbReference type="InterPro" id="IPR036249">
    <property type="entry name" value="Thioredoxin-like_sf"/>
</dbReference>
<dbReference type="GO" id="GO:0030178">
    <property type="term" value="P:negative regulation of Wnt signaling pathway"/>
    <property type="evidence" value="ECO:0007669"/>
    <property type="project" value="TreeGrafter"/>
</dbReference>
<dbReference type="HOGENOM" id="CLU_116457_1_1_1"/>
<dbReference type="InParanoid" id="K3WGP7"/>
<evidence type="ECO:0000313" key="2">
    <source>
        <dbReference type="EnsemblProtists" id="PYU1_T004138"/>
    </source>
</evidence>
<keyword evidence="3" id="KW-1185">Reference proteome</keyword>
<organism evidence="2 3">
    <name type="scientific">Globisporangium ultimum (strain ATCC 200006 / CBS 805.95 / DAOM BR144)</name>
    <name type="common">Pythium ultimum</name>
    <dbReference type="NCBI Taxonomy" id="431595"/>
    <lineage>
        <taxon>Eukaryota</taxon>
        <taxon>Sar</taxon>
        <taxon>Stramenopiles</taxon>
        <taxon>Oomycota</taxon>
        <taxon>Peronosporomycetes</taxon>
        <taxon>Pythiales</taxon>
        <taxon>Pythiaceae</taxon>
        <taxon>Globisporangium</taxon>
    </lineage>
</organism>
<dbReference type="eggNOG" id="KOG2501">
    <property type="taxonomic scope" value="Eukaryota"/>
</dbReference>
<dbReference type="SUPFAM" id="SSF52833">
    <property type="entry name" value="Thioredoxin-like"/>
    <property type="match status" value="1"/>
</dbReference>
<dbReference type="VEuPathDB" id="FungiDB:PYU1_G004128"/>
<dbReference type="GO" id="GO:0004791">
    <property type="term" value="F:thioredoxin-disulfide reductase (NADPH) activity"/>
    <property type="evidence" value="ECO:0007669"/>
    <property type="project" value="TreeGrafter"/>
</dbReference>
<reference evidence="3" key="2">
    <citation type="submission" date="2010-04" db="EMBL/GenBank/DDBJ databases">
        <authorList>
            <person name="Buell R."/>
            <person name="Hamilton J."/>
            <person name="Hostetler J."/>
        </authorList>
    </citation>
    <scope>NUCLEOTIDE SEQUENCE [LARGE SCALE GENOMIC DNA]</scope>
    <source>
        <strain evidence="3">DAOM:BR144</strain>
    </source>
</reference>
<protein>
    <recommendedName>
        <fullName evidence="1">Thioredoxin domain-containing protein</fullName>
    </recommendedName>
</protein>
<dbReference type="GO" id="GO:0005634">
    <property type="term" value="C:nucleus"/>
    <property type="evidence" value="ECO:0007669"/>
    <property type="project" value="TreeGrafter"/>
</dbReference>
<sequence>MSAWTELLGEQVRTKDGNKPTAEALAGKKVVGLYFSAHWCPPCRGFTPFLSATYEDMVEEHSEFELVFVSADRDTPSFEEYFAEMPFKALPFENRAQQQALSRKFGVTGIPMLIFLNDKGEVITMDGRMLVAEANGDVESLWEQLTK</sequence>
<proteinExistence type="predicted"/>
<dbReference type="Pfam" id="PF13905">
    <property type="entry name" value="Thioredoxin_8"/>
    <property type="match status" value="1"/>
</dbReference>
<reference evidence="2" key="3">
    <citation type="submission" date="2015-02" db="UniProtKB">
        <authorList>
            <consortium name="EnsemblProtists"/>
        </authorList>
    </citation>
    <scope>IDENTIFICATION</scope>
    <source>
        <strain evidence="2">DAOM BR144</strain>
    </source>
</reference>
<dbReference type="AlphaFoldDB" id="K3WGP7"/>
<reference evidence="3" key="1">
    <citation type="journal article" date="2010" name="Genome Biol.">
        <title>Genome sequence of the necrotrophic plant pathogen Pythium ultimum reveals original pathogenicity mechanisms and effector repertoire.</title>
        <authorList>
            <person name="Levesque C.A."/>
            <person name="Brouwer H."/>
            <person name="Cano L."/>
            <person name="Hamilton J.P."/>
            <person name="Holt C."/>
            <person name="Huitema E."/>
            <person name="Raffaele S."/>
            <person name="Robideau G.P."/>
            <person name="Thines M."/>
            <person name="Win J."/>
            <person name="Zerillo M.M."/>
            <person name="Beakes G.W."/>
            <person name="Boore J.L."/>
            <person name="Busam D."/>
            <person name="Dumas B."/>
            <person name="Ferriera S."/>
            <person name="Fuerstenberg S.I."/>
            <person name="Gachon C.M."/>
            <person name="Gaulin E."/>
            <person name="Govers F."/>
            <person name="Grenville-Briggs L."/>
            <person name="Horner N."/>
            <person name="Hostetler J."/>
            <person name="Jiang R.H."/>
            <person name="Johnson J."/>
            <person name="Krajaejun T."/>
            <person name="Lin H."/>
            <person name="Meijer H.J."/>
            <person name="Moore B."/>
            <person name="Morris P."/>
            <person name="Phuntmart V."/>
            <person name="Puiu D."/>
            <person name="Shetty J."/>
            <person name="Stajich J.E."/>
            <person name="Tripathy S."/>
            <person name="Wawra S."/>
            <person name="van West P."/>
            <person name="Whitty B.R."/>
            <person name="Coutinho P.M."/>
            <person name="Henrissat B."/>
            <person name="Martin F."/>
            <person name="Thomas P.D."/>
            <person name="Tyler B.M."/>
            <person name="De Vries R.P."/>
            <person name="Kamoun S."/>
            <person name="Yandell M."/>
            <person name="Tisserat N."/>
            <person name="Buell C.R."/>
        </authorList>
    </citation>
    <scope>NUCLEOTIDE SEQUENCE</scope>
    <source>
        <strain evidence="3">DAOM:BR144</strain>
    </source>
</reference>
<name>K3WGP7_GLOUD</name>
<dbReference type="EnsemblProtists" id="PYU1_T004138">
    <property type="protein sequence ID" value="PYU1_T004138"/>
    <property type="gene ID" value="PYU1_G004128"/>
</dbReference>
<evidence type="ECO:0000259" key="1">
    <source>
        <dbReference type="PROSITE" id="PS51352"/>
    </source>
</evidence>
<dbReference type="OMA" id="AGWCSPC"/>
<accession>K3WGP7</accession>
<dbReference type="PROSITE" id="PS51352">
    <property type="entry name" value="THIOREDOXIN_2"/>
    <property type="match status" value="1"/>
</dbReference>
<feature type="domain" description="Thioredoxin" evidence="1">
    <location>
        <begin position="1"/>
        <end position="147"/>
    </location>
</feature>
<dbReference type="EMBL" id="GL376567">
    <property type="status" value="NOT_ANNOTATED_CDS"/>
    <property type="molecule type" value="Genomic_DNA"/>
</dbReference>